<reference evidence="2 3" key="1">
    <citation type="submission" date="2024-02" db="EMBL/GenBank/DDBJ databases">
        <authorList>
            <person name="Vignale AGUSTIN F."/>
            <person name="Sosa J E."/>
            <person name="Modenutti C."/>
        </authorList>
    </citation>
    <scope>NUCLEOTIDE SEQUENCE [LARGE SCALE GENOMIC DNA]</scope>
</reference>
<comment type="caution">
    <text evidence="2">The sequence shown here is derived from an EMBL/GenBank/DDBJ whole genome shotgun (WGS) entry which is preliminary data.</text>
</comment>
<sequence length="171" mass="19329">MKSVELSASDDATNALHDLIVVGVHIRALLGQVLKLKKVVEERRAREKEQGKIVGAVDFAKAEKNKVEREKEEVDQITTELKLEVEALKSVLKTNNKTIEDLRAESADNYVNGYEDLREPAAKKYLELEFDYFNPPLSLKTTIEFEKVTIECDPKESTLGTELPICHSLML</sequence>
<evidence type="ECO:0000313" key="2">
    <source>
        <dbReference type="EMBL" id="CAK9133505.1"/>
    </source>
</evidence>
<accession>A0ABC8QLJ1</accession>
<keyword evidence="1" id="KW-0175">Coiled coil</keyword>
<dbReference type="Proteomes" id="UP001642360">
    <property type="component" value="Unassembled WGS sequence"/>
</dbReference>
<organism evidence="2 3">
    <name type="scientific">Ilex paraguariensis</name>
    <name type="common">yerba mate</name>
    <dbReference type="NCBI Taxonomy" id="185542"/>
    <lineage>
        <taxon>Eukaryota</taxon>
        <taxon>Viridiplantae</taxon>
        <taxon>Streptophyta</taxon>
        <taxon>Embryophyta</taxon>
        <taxon>Tracheophyta</taxon>
        <taxon>Spermatophyta</taxon>
        <taxon>Magnoliopsida</taxon>
        <taxon>eudicotyledons</taxon>
        <taxon>Gunneridae</taxon>
        <taxon>Pentapetalae</taxon>
        <taxon>asterids</taxon>
        <taxon>campanulids</taxon>
        <taxon>Aquifoliales</taxon>
        <taxon>Aquifoliaceae</taxon>
        <taxon>Ilex</taxon>
    </lineage>
</organism>
<keyword evidence="3" id="KW-1185">Reference proteome</keyword>
<name>A0ABC8QLJ1_9AQUA</name>
<dbReference type="EMBL" id="CAUOFW020000037">
    <property type="protein sequence ID" value="CAK9133505.1"/>
    <property type="molecule type" value="Genomic_DNA"/>
</dbReference>
<evidence type="ECO:0000256" key="1">
    <source>
        <dbReference type="SAM" id="Coils"/>
    </source>
</evidence>
<feature type="coiled-coil region" evidence="1">
    <location>
        <begin position="57"/>
        <end position="105"/>
    </location>
</feature>
<evidence type="ECO:0000313" key="3">
    <source>
        <dbReference type="Proteomes" id="UP001642360"/>
    </source>
</evidence>
<protein>
    <submittedName>
        <fullName evidence="2">Uncharacterized protein</fullName>
    </submittedName>
</protein>
<proteinExistence type="predicted"/>
<dbReference type="AlphaFoldDB" id="A0ABC8QLJ1"/>
<gene>
    <name evidence="2" type="ORF">ILEXP_LOCUS419</name>
</gene>